<sequence length="180" mass="21046">MESELVIHPVGLEVHYEVSQFMFREARLLDERQFDEWLTLLAADIRYVAPVRLARMPREESREFEPEGGGAHFDDSKDDLAERVRKVNTGRAWSEVPASRTRHLITNIEVQAHDDPETYRVLSNFFLYRTRSATYQDQFAGARRDVLRRRSDSYGDFELVRRTILLDQTVLLGNNLAVFL</sequence>
<dbReference type="RefSeq" id="WP_064980987.1">
    <property type="nucleotide sequence ID" value="NZ_LZLC01000107.1"/>
</dbReference>
<evidence type="ECO:0008006" key="5">
    <source>
        <dbReference type="Google" id="ProtNLM"/>
    </source>
</evidence>
<dbReference type="GO" id="GO:0016491">
    <property type="term" value="F:oxidoreductase activity"/>
    <property type="evidence" value="ECO:0007669"/>
    <property type="project" value="UniProtKB-KW"/>
</dbReference>
<dbReference type="GO" id="GO:0019380">
    <property type="term" value="P:3-phenylpropionate catabolic process"/>
    <property type="evidence" value="ECO:0007669"/>
    <property type="project" value="TreeGrafter"/>
</dbReference>
<protein>
    <recommendedName>
        <fullName evidence="5">3-phenylpropionate/cinnamic acid dioxygenase subunit beta</fullName>
    </recommendedName>
</protein>
<comment type="similarity">
    <text evidence="1">Belongs to the bacterial ring-hydroxylating dioxygenase beta subunit family.</text>
</comment>
<dbReference type="Gene3D" id="3.10.450.50">
    <property type="match status" value="1"/>
</dbReference>
<evidence type="ECO:0000313" key="3">
    <source>
        <dbReference type="EMBL" id="OBJ42231.1"/>
    </source>
</evidence>
<dbReference type="Pfam" id="PF00866">
    <property type="entry name" value="Ring_hydroxyl_B"/>
    <property type="match status" value="1"/>
</dbReference>
<accession>A0A1A3H3L3</accession>
<dbReference type="InterPro" id="IPR000391">
    <property type="entry name" value="Rng_hydr_dOase-bsu"/>
</dbReference>
<comment type="caution">
    <text evidence="3">The sequence shown here is derived from an EMBL/GenBank/DDBJ whole genome shotgun (WGS) entry which is preliminary data.</text>
</comment>
<dbReference type="InterPro" id="IPR032710">
    <property type="entry name" value="NTF2-like_dom_sf"/>
</dbReference>
<name>A0A1A3H3L3_MYCMU</name>
<dbReference type="PANTHER" id="PTHR41534:SF2">
    <property type="entry name" value="3-PHENYLPROPIONATE_CINNAMIC ACID DIOXYGENASE SUBUNIT BETA"/>
    <property type="match status" value="1"/>
</dbReference>
<gene>
    <name evidence="3" type="ORF">A5630_21225</name>
</gene>
<keyword evidence="2" id="KW-0560">Oxidoreductase</keyword>
<dbReference type="NCBIfam" id="NF007479">
    <property type="entry name" value="PRK10069.1"/>
    <property type="match status" value="1"/>
</dbReference>
<reference evidence="3 4" key="1">
    <citation type="submission" date="2016-06" db="EMBL/GenBank/DDBJ databases">
        <authorList>
            <person name="Kjaerup R.B."/>
            <person name="Dalgaard T.S."/>
            <person name="Juul-Madsen H.R."/>
        </authorList>
    </citation>
    <scope>NUCLEOTIDE SEQUENCE [LARGE SCALE GENOMIC DNA]</scope>
    <source>
        <strain evidence="3 4">1127319.6</strain>
    </source>
</reference>
<proteinExistence type="inferred from homology"/>
<evidence type="ECO:0000313" key="4">
    <source>
        <dbReference type="Proteomes" id="UP000093898"/>
    </source>
</evidence>
<dbReference type="PANTHER" id="PTHR41534">
    <property type="entry name" value="BLR3401 PROTEIN"/>
    <property type="match status" value="1"/>
</dbReference>
<organism evidence="3 4">
    <name type="scientific">Mycolicibacterium mucogenicum</name>
    <name type="common">Mycobacterium mucogenicum</name>
    <dbReference type="NCBI Taxonomy" id="56689"/>
    <lineage>
        <taxon>Bacteria</taxon>
        <taxon>Bacillati</taxon>
        <taxon>Actinomycetota</taxon>
        <taxon>Actinomycetes</taxon>
        <taxon>Mycobacteriales</taxon>
        <taxon>Mycobacteriaceae</taxon>
        <taxon>Mycolicibacterium</taxon>
    </lineage>
</organism>
<evidence type="ECO:0000256" key="2">
    <source>
        <dbReference type="ARBA" id="ARBA00023002"/>
    </source>
</evidence>
<dbReference type="EMBL" id="LZLC01000107">
    <property type="protein sequence ID" value="OBJ42231.1"/>
    <property type="molecule type" value="Genomic_DNA"/>
</dbReference>
<dbReference type="SUPFAM" id="SSF54427">
    <property type="entry name" value="NTF2-like"/>
    <property type="match status" value="1"/>
</dbReference>
<dbReference type="Proteomes" id="UP000093898">
    <property type="component" value="Unassembled WGS sequence"/>
</dbReference>
<dbReference type="AlphaFoldDB" id="A0A1A3H3L3"/>
<evidence type="ECO:0000256" key="1">
    <source>
        <dbReference type="ARBA" id="ARBA00009570"/>
    </source>
</evidence>
<dbReference type="CDD" id="cd00667">
    <property type="entry name" value="ring_hydroxylating_dioxygenases_beta"/>
    <property type="match status" value="1"/>
</dbReference>